<keyword evidence="4" id="KW-1185">Reference proteome</keyword>
<dbReference type="PANTHER" id="PTHR23232">
    <property type="entry name" value="KRAB DOMAIN C2H2 ZINC FINGER"/>
    <property type="match status" value="1"/>
</dbReference>
<evidence type="ECO:0000259" key="2">
    <source>
        <dbReference type="PROSITE" id="PS50805"/>
    </source>
</evidence>
<feature type="domain" description="KRAB" evidence="2">
    <location>
        <begin position="63"/>
        <end position="135"/>
    </location>
</feature>
<dbReference type="EMBL" id="MKHE01000021">
    <property type="protein sequence ID" value="OWK04330.1"/>
    <property type="molecule type" value="Genomic_DNA"/>
</dbReference>
<dbReference type="PANTHER" id="PTHR23232:SF168">
    <property type="entry name" value="KRAB DOMAIN-CONTAINING PROTEIN"/>
    <property type="match status" value="1"/>
</dbReference>
<dbReference type="GO" id="GO:0006355">
    <property type="term" value="P:regulation of DNA-templated transcription"/>
    <property type="evidence" value="ECO:0007669"/>
    <property type="project" value="InterPro"/>
</dbReference>
<dbReference type="PROSITE" id="PS50805">
    <property type="entry name" value="KRAB"/>
    <property type="match status" value="1"/>
</dbReference>
<protein>
    <recommendedName>
        <fullName evidence="2">KRAB domain-containing protein</fullName>
    </recommendedName>
</protein>
<feature type="non-terminal residue" evidence="3">
    <location>
        <position position="233"/>
    </location>
</feature>
<dbReference type="Proteomes" id="UP000242450">
    <property type="component" value="Chromosome 21"/>
</dbReference>
<feature type="non-terminal residue" evidence="3">
    <location>
        <position position="1"/>
    </location>
</feature>
<gene>
    <name evidence="3" type="ORF">Celaphus_00016075</name>
</gene>
<name>A0A212CEE0_CEREH</name>
<dbReference type="SUPFAM" id="SSF109640">
    <property type="entry name" value="KRAB domain (Kruppel-associated box)"/>
    <property type="match status" value="1"/>
</dbReference>
<dbReference type="Pfam" id="PF01352">
    <property type="entry name" value="KRAB"/>
    <property type="match status" value="1"/>
</dbReference>
<evidence type="ECO:0000313" key="4">
    <source>
        <dbReference type="Proteomes" id="UP000242450"/>
    </source>
</evidence>
<dbReference type="InterPro" id="IPR036051">
    <property type="entry name" value="KRAB_dom_sf"/>
</dbReference>
<comment type="caution">
    <text evidence="3">The sequence shown here is derived from an EMBL/GenBank/DDBJ whole genome shotgun (WGS) entry which is preliminary data.</text>
</comment>
<sequence>YLAPPLLRLPGLGGRLGTTESAGPPNRPEQPEVCGASGRERPRPVSGVVALLESLAGPGREAVTFGDVAVHFSREEWQCLDPGQRALYKEVMLENHSSVAGLAGFLVFKPELISRLEQGQEPWVLDLQGAEGREAARTTRTDSTVGTDGEQAYEDMDSLKSESGGVMVKTLPQDFPQSPGFGDTSDPEVCSQRQPSSLFHKNFLNMGTTAPRKAFAEDEFQGHGMTLGLAEEA</sequence>
<proteinExistence type="predicted"/>
<feature type="region of interest" description="Disordered" evidence="1">
    <location>
        <begin position="9"/>
        <end position="41"/>
    </location>
</feature>
<dbReference type="InterPro" id="IPR050169">
    <property type="entry name" value="Krueppel_C2H2_ZnF"/>
</dbReference>
<dbReference type="AlphaFoldDB" id="A0A212CEE0"/>
<evidence type="ECO:0000256" key="1">
    <source>
        <dbReference type="SAM" id="MobiDB-lite"/>
    </source>
</evidence>
<dbReference type="OrthoDB" id="9411774at2759"/>
<dbReference type="CDD" id="cd07765">
    <property type="entry name" value="KRAB_A-box"/>
    <property type="match status" value="1"/>
</dbReference>
<reference evidence="3 4" key="1">
    <citation type="journal article" date="2018" name="Mol. Genet. Genomics">
        <title>The red deer Cervus elaphus genome CerEla1.0: sequencing, annotating, genes, and chromosomes.</title>
        <authorList>
            <person name="Bana N.A."/>
            <person name="Nyiri A."/>
            <person name="Nagy J."/>
            <person name="Frank K."/>
            <person name="Nagy T."/>
            <person name="Steger V."/>
            <person name="Schiller M."/>
            <person name="Lakatos P."/>
            <person name="Sugar L."/>
            <person name="Horn P."/>
            <person name="Barta E."/>
            <person name="Orosz L."/>
        </authorList>
    </citation>
    <scope>NUCLEOTIDE SEQUENCE [LARGE SCALE GENOMIC DNA]</scope>
    <source>
        <strain evidence="3">Hungarian</strain>
    </source>
</reference>
<accession>A0A212CEE0</accession>
<evidence type="ECO:0000313" key="3">
    <source>
        <dbReference type="EMBL" id="OWK04330.1"/>
    </source>
</evidence>
<dbReference type="Gene3D" id="6.10.140.140">
    <property type="match status" value="1"/>
</dbReference>
<dbReference type="InterPro" id="IPR001909">
    <property type="entry name" value="KRAB"/>
</dbReference>
<dbReference type="SMART" id="SM00349">
    <property type="entry name" value="KRAB"/>
    <property type="match status" value="1"/>
</dbReference>
<organism evidence="3 4">
    <name type="scientific">Cervus elaphus hippelaphus</name>
    <name type="common">European red deer</name>
    <dbReference type="NCBI Taxonomy" id="46360"/>
    <lineage>
        <taxon>Eukaryota</taxon>
        <taxon>Metazoa</taxon>
        <taxon>Chordata</taxon>
        <taxon>Craniata</taxon>
        <taxon>Vertebrata</taxon>
        <taxon>Euteleostomi</taxon>
        <taxon>Mammalia</taxon>
        <taxon>Eutheria</taxon>
        <taxon>Laurasiatheria</taxon>
        <taxon>Artiodactyla</taxon>
        <taxon>Ruminantia</taxon>
        <taxon>Pecora</taxon>
        <taxon>Cervidae</taxon>
        <taxon>Cervinae</taxon>
        <taxon>Cervus</taxon>
    </lineage>
</organism>